<dbReference type="Gene3D" id="3.30.70.330">
    <property type="match status" value="3"/>
</dbReference>
<evidence type="ECO:0000256" key="1">
    <source>
        <dbReference type="ARBA" id="ARBA00022884"/>
    </source>
</evidence>
<dbReference type="InterPro" id="IPR035979">
    <property type="entry name" value="RBD_domain_sf"/>
</dbReference>
<organism evidence="5 6">
    <name type="scientific">Polysphondylium violaceum</name>
    <dbReference type="NCBI Taxonomy" id="133409"/>
    <lineage>
        <taxon>Eukaryota</taxon>
        <taxon>Amoebozoa</taxon>
        <taxon>Evosea</taxon>
        <taxon>Eumycetozoa</taxon>
        <taxon>Dictyostelia</taxon>
        <taxon>Dictyosteliales</taxon>
        <taxon>Dictyosteliaceae</taxon>
        <taxon>Polysphondylium</taxon>
    </lineage>
</organism>
<dbReference type="PROSITE" id="PS50102">
    <property type="entry name" value="RRM"/>
    <property type="match status" value="2"/>
</dbReference>
<gene>
    <name evidence="5" type="ORF">CYY_001744</name>
</gene>
<accession>A0A8J4PXU9</accession>
<keyword evidence="1 2" id="KW-0694">RNA-binding</keyword>
<dbReference type="CDD" id="cd00590">
    <property type="entry name" value="RRM_SF"/>
    <property type="match status" value="2"/>
</dbReference>
<dbReference type="InterPro" id="IPR000504">
    <property type="entry name" value="RRM_dom"/>
</dbReference>
<evidence type="ECO:0000259" key="4">
    <source>
        <dbReference type="PROSITE" id="PS50102"/>
    </source>
</evidence>
<dbReference type="GO" id="GO:0003723">
    <property type="term" value="F:RNA binding"/>
    <property type="evidence" value="ECO:0007669"/>
    <property type="project" value="UniProtKB-UniRule"/>
</dbReference>
<dbReference type="SMART" id="SM00360">
    <property type="entry name" value="RRM"/>
    <property type="match status" value="3"/>
</dbReference>
<keyword evidence="6" id="KW-1185">Reference proteome</keyword>
<protein>
    <recommendedName>
        <fullName evidence="4">RRM domain-containing protein</fullName>
    </recommendedName>
</protein>
<evidence type="ECO:0000256" key="3">
    <source>
        <dbReference type="SAM" id="MobiDB-lite"/>
    </source>
</evidence>
<dbReference type="PANTHER" id="PTHR21245">
    <property type="entry name" value="HETEROGENEOUS NUCLEAR RIBONUCLEOPROTEIN"/>
    <property type="match status" value="1"/>
</dbReference>
<dbReference type="Pfam" id="PF00076">
    <property type="entry name" value="RRM_1"/>
    <property type="match status" value="2"/>
</dbReference>
<comment type="caution">
    <text evidence="5">The sequence shown here is derived from an EMBL/GenBank/DDBJ whole genome shotgun (WGS) entry which is preliminary data.</text>
</comment>
<feature type="domain" description="RRM" evidence="4">
    <location>
        <begin position="94"/>
        <end position="154"/>
    </location>
</feature>
<dbReference type="EMBL" id="AJWJ01000043">
    <property type="protein sequence ID" value="KAF2076968.1"/>
    <property type="molecule type" value="Genomic_DNA"/>
</dbReference>
<feature type="region of interest" description="Disordered" evidence="3">
    <location>
        <begin position="325"/>
        <end position="364"/>
    </location>
</feature>
<evidence type="ECO:0000313" key="5">
    <source>
        <dbReference type="EMBL" id="KAF2076968.1"/>
    </source>
</evidence>
<evidence type="ECO:0000313" key="6">
    <source>
        <dbReference type="Proteomes" id="UP000695562"/>
    </source>
</evidence>
<proteinExistence type="predicted"/>
<dbReference type="OrthoDB" id="439808at2759"/>
<sequence>MSFEENDFGVFISDIARGVTDTMLKEEFQKFGDVVEAVVVKNKHSGETKGYGFVKFASINDVRAAIDSNNPPIFKDQATGKSQVVKITLADSKNTLYIGNIPKGLLESEVKEKLEEIGETQMKHFYFEGGENRTHGYAQFRDHDATIKALKLIQKSSTFTASLTPSSQKKNTLDKQPSTKVLFIRGIKNQEEADQLRRQLGSDLIEKVIVPLDSQKKVPLGHAFIYCNTISDAKEIMSSYSTIDFQGKKLNITWGLPKQRKSDHPYYGGAPHLDYAYPYFPEYYYSQLPIVDPRRSGYGSPSAGASKKDIYSHAYHLPPPPAPGKYDYYYPPPPDRYGSGGNSKGHSHHSKPPPSSGKYRFSPY</sequence>
<dbReference type="Proteomes" id="UP000695562">
    <property type="component" value="Unassembled WGS sequence"/>
</dbReference>
<reference evidence="5" key="1">
    <citation type="submission" date="2020-01" db="EMBL/GenBank/DDBJ databases">
        <title>Development of genomics and gene disruption for Polysphondylium violaceum indicates a role for the polyketide synthase stlB in stalk morphogenesis.</title>
        <authorList>
            <person name="Narita B."/>
            <person name="Kawabe Y."/>
            <person name="Kin K."/>
            <person name="Saito T."/>
            <person name="Gibbs R."/>
            <person name="Kuspa A."/>
            <person name="Muzny D."/>
            <person name="Queller D."/>
            <person name="Richards S."/>
            <person name="Strassman J."/>
            <person name="Sucgang R."/>
            <person name="Worley K."/>
            <person name="Schaap P."/>
        </authorList>
    </citation>
    <scope>NUCLEOTIDE SEQUENCE</scope>
    <source>
        <strain evidence="5">QSvi11</strain>
    </source>
</reference>
<evidence type="ECO:0000256" key="2">
    <source>
        <dbReference type="PROSITE-ProRule" id="PRU00176"/>
    </source>
</evidence>
<name>A0A8J4PXU9_9MYCE</name>
<feature type="domain" description="RRM" evidence="4">
    <location>
        <begin position="8"/>
        <end position="92"/>
    </location>
</feature>
<dbReference type="InterPro" id="IPR012677">
    <property type="entry name" value="Nucleotide-bd_a/b_plait_sf"/>
</dbReference>
<dbReference type="SUPFAM" id="SSF54928">
    <property type="entry name" value="RNA-binding domain, RBD"/>
    <property type="match status" value="2"/>
</dbReference>
<dbReference type="AlphaFoldDB" id="A0A8J4PXU9"/>